<dbReference type="Pfam" id="PF03334">
    <property type="entry name" value="PhaG_MnhG_YufB"/>
    <property type="match status" value="1"/>
</dbReference>
<protein>
    <submittedName>
        <fullName evidence="2">Monovalent cation/H(+) antiporter subunit G</fullName>
    </submittedName>
</protein>
<proteinExistence type="predicted"/>
<dbReference type="RefSeq" id="WP_146911125.1">
    <property type="nucleotide sequence ID" value="NZ_CP042344.1"/>
</dbReference>
<dbReference type="KEGG" id="cof:FOZ74_00255"/>
<name>A0A5B8RRZ9_9BURK</name>
<evidence type="ECO:0000313" key="3">
    <source>
        <dbReference type="Proteomes" id="UP000321199"/>
    </source>
</evidence>
<dbReference type="InterPro" id="IPR005133">
    <property type="entry name" value="PhaG_MnhG_YufB"/>
</dbReference>
<dbReference type="PANTHER" id="PTHR34703">
    <property type="entry name" value="ANTIPORTER SUBUNIT MNHG2-RELATED"/>
    <property type="match status" value="1"/>
</dbReference>
<evidence type="ECO:0000313" key="2">
    <source>
        <dbReference type="EMBL" id="QEA11604.1"/>
    </source>
</evidence>
<dbReference type="PANTHER" id="PTHR34703:SF1">
    <property type="entry name" value="ANTIPORTER SUBUNIT MNHG2-RELATED"/>
    <property type="match status" value="1"/>
</dbReference>
<keyword evidence="1" id="KW-1133">Transmembrane helix</keyword>
<accession>A0A5B8RRZ9</accession>
<keyword evidence="1" id="KW-0472">Membrane</keyword>
<feature type="transmembrane region" description="Helical" evidence="1">
    <location>
        <begin position="45"/>
        <end position="65"/>
    </location>
</feature>
<dbReference type="EMBL" id="CP042344">
    <property type="protein sequence ID" value="QEA11604.1"/>
    <property type="molecule type" value="Genomic_DNA"/>
</dbReference>
<dbReference type="Proteomes" id="UP000321199">
    <property type="component" value="Chromosome"/>
</dbReference>
<keyword evidence="1" id="KW-0812">Transmembrane</keyword>
<dbReference type="OrthoDB" id="9813804at2"/>
<reference evidence="2 3" key="1">
    <citation type="submission" date="2019-07" db="EMBL/GenBank/DDBJ databases">
        <title>Complete genome sequence of Comamonas sp. NLF 7-7 isolated from livestock.</title>
        <authorList>
            <person name="Kim D.H."/>
            <person name="Kim J.G."/>
        </authorList>
    </citation>
    <scope>NUCLEOTIDE SEQUENCE [LARGE SCALE GENOMIC DNA]</scope>
    <source>
        <strain evidence="2 3">NLF 7-7</strain>
    </source>
</reference>
<sequence>MSAMPLWLDLLVSLLVVAGAAIALIASMGLLTLPSFFTRTHPPAMIATLACWCILHAAFAYFWWATGSAPLRLYLIAFFVAITVPITSVFLLRAALFRARRAGADVPPNLSGHARALPPQAGASGQEQHAARD</sequence>
<feature type="transmembrane region" description="Helical" evidence="1">
    <location>
        <begin position="71"/>
        <end position="92"/>
    </location>
</feature>
<dbReference type="AlphaFoldDB" id="A0A5B8RRZ9"/>
<organism evidence="2 3">
    <name type="scientific">Comamonas flocculans</name>
    <dbReference type="NCBI Taxonomy" id="2597701"/>
    <lineage>
        <taxon>Bacteria</taxon>
        <taxon>Pseudomonadati</taxon>
        <taxon>Pseudomonadota</taxon>
        <taxon>Betaproteobacteria</taxon>
        <taxon>Burkholderiales</taxon>
        <taxon>Comamonadaceae</taxon>
        <taxon>Comamonas</taxon>
    </lineage>
</organism>
<gene>
    <name evidence="2" type="ORF">FOZ74_00255</name>
</gene>
<dbReference type="GO" id="GO:0015385">
    <property type="term" value="F:sodium:proton antiporter activity"/>
    <property type="evidence" value="ECO:0007669"/>
    <property type="project" value="TreeGrafter"/>
</dbReference>
<evidence type="ECO:0000256" key="1">
    <source>
        <dbReference type="SAM" id="Phobius"/>
    </source>
</evidence>
<feature type="transmembrane region" description="Helical" evidence="1">
    <location>
        <begin position="6"/>
        <end position="33"/>
    </location>
</feature>
<keyword evidence="3" id="KW-1185">Reference proteome</keyword>